<keyword evidence="6" id="KW-0325">Glycoprotein</keyword>
<dbReference type="Gene3D" id="3.90.215.10">
    <property type="entry name" value="Gamma Fibrinogen, chain A, domain 1"/>
    <property type="match status" value="1"/>
</dbReference>
<dbReference type="InterPro" id="IPR036056">
    <property type="entry name" value="Fibrinogen-like_C"/>
</dbReference>
<name>A0AA38J3Y3_9CUCU</name>
<keyword evidence="3" id="KW-0732">Signal</keyword>
<keyword evidence="2" id="KW-0964">Secreted</keyword>
<keyword evidence="5" id="KW-1015">Disulfide bond</keyword>
<dbReference type="PANTHER" id="PTHR47221">
    <property type="entry name" value="FIBRINOGEN ALPHA CHAIN"/>
    <property type="match status" value="1"/>
</dbReference>
<organism evidence="8 9">
    <name type="scientific">Zophobas morio</name>
    <dbReference type="NCBI Taxonomy" id="2755281"/>
    <lineage>
        <taxon>Eukaryota</taxon>
        <taxon>Metazoa</taxon>
        <taxon>Ecdysozoa</taxon>
        <taxon>Arthropoda</taxon>
        <taxon>Hexapoda</taxon>
        <taxon>Insecta</taxon>
        <taxon>Pterygota</taxon>
        <taxon>Neoptera</taxon>
        <taxon>Endopterygota</taxon>
        <taxon>Coleoptera</taxon>
        <taxon>Polyphaga</taxon>
        <taxon>Cucujiformia</taxon>
        <taxon>Tenebrionidae</taxon>
        <taxon>Zophobas</taxon>
    </lineage>
</organism>
<proteinExistence type="predicted"/>
<dbReference type="Pfam" id="PF00147">
    <property type="entry name" value="Fibrinogen_C"/>
    <property type="match status" value="1"/>
</dbReference>
<keyword evidence="9" id="KW-1185">Reference proteome</keyword>
<dbReference type="PROSITE" id="PS51406">
    <property type="entry name" value="FIBRINOGEN_C_2"/>
    <property type="match status" value="1"/>
</dbReference>
<dbReference type="SMART" id="SM00186">
    <property type="entry name" value="FBG"/>
    <property type="match status" value="1"/>
</dbReference>
<protein>
    <recommendedName>
        <fullName evidence="7">Fibrinogen C-terminal domain-containing protein</fullName>
    </recommendedName>
</protein>
<evidence type="ECO:0000256" key="1">
    <source>
        <dbReference type="ARBA" id="ARBA00004613"/>
    </source>
</evidence>
<dbReference type="Proteomes" id="UP001168821">
    <property type="component" value="Unassembled WGS sequence"/>
</dbReference>
<evidence type="ECO:0000256" key="6">
    <source>
        <dbReference type="ARBA" id="ARBA00023180"/>
    </source>
</evidence>
<dbReference type="InterPro" id="IPR014716">
    <property type="entry name" value="Fibrinogen_a/b/g_C_1"/>
</dbReference>
<keyword evidence="4" id="KW-0175">Coiled coil</keyword>
<dbReference type="InterPro" id="IPR037579">
    <property type="entry name" value="FIB_ANG-like"/>
</dbReference>
<evidence type="ECO:0000256" key="5">
    <source>
        <dbReference type="ARBA" id="ARBA00023157"/>
    </source>
</evidence>
<dbReference type="SUPFAM" id="SSF56496">
    <property type="entry name" value="Fibrinogen C-terminal domain-like"/>
    <property type="match status" value="1"/>
</dbReference>
<accession>A0AA38J3Y3</accession>
<dbReference type="EMBL" id="JALNTZ010000002">
    <property type="protein sequence ID" value="KAJ3664184.1"/>
    <property type="molecule type" value="Genomic_DNA"/>
</dbReference>
<evidence type="ECO:0000256" key="3">
    <source>
        <dbReference type="ARBA" id="ARBA00022729"/>
    </source>
</evidence>
<evidence type="ECO:0000256" key="4">
    <source>
        <dbReference type="ARBA" id="ARBA00023054"/>
    </source>
</evidence>
<dbReference type="AlphaFoldDB" id="A0AA38J3Y3"/>
<evidence type="ECO:0000256" key="2">
    <source>
        <dbReference type="ARBA" id="ARBA00022525"/>
    </source>
</evidence>
<evidence type="ECO:0000313" key="8">
    <source>
        <dbReference type="EMBL" id="KAJ3664184.1"/>
    </source>
</evidence>
<dbReference type="InterPro" id="IPR002181">
    <property type="entry name" value="Fibrinogen_a/b/g_C_dom"/>
</dbReference>
<gene>
    <name evidence="8" type="ORF">Zmor_008373</name>
</gene>
<comment type="caution">
    <text evidence="8">The sequence shown here is derived from an EMBL/GenBank/DDBJ whole genome shotgun (WGS) entry which is preliminary data.</text>
</comment>
<comment type="subcellular location">
    <subcellularLocation>
        <location evidence="1">Secreted</location>
    </subcellularLocation>
</comment>
<feature type="domain" description="Fibrinogen C-terminal" evidence="7">
    <location>
        <begin position="63"/>
        <end position="284"/>
    </location>
</feature>
<reference evidence="8" key="1">
    <citation type="journal article" date="2023" name="G3 (Bethesda)">
        <title>Whole genome assemblies of Zophobas morio and Tenebrio molitor.</title>
        <authorList>
            <person name="Kaur S."/>
            <person name="Stinson S.A."/>
            <person name="diCenzo G.C."/>
        </authorList>
    </citation>
    <scope>NUCLEOTIDE SEQUENCE</scope>
    <source>
        <strain evidence="8">QUZm001</strain>
    </source>
</reference>
<dbReference type="CDD" id="cd00087">
    <property type="entry name" value="FReD"/>
    <property type="match status" value="1"/>
</dbReference>
<evidence type="ECO:0000259" key="7">
    <source>
        <dbReference type="PROSITE" id="PS51406"/>
    </source>
</evidence>
<dbReference type="GO" id="GO:0005576">
    <property type="term" value="C:extracellular region"/>
    <property type="evidence" value="ECO:0007669"/>
    <property type="project" value="UniProtKB-SubCell"/>
</dbReference>
<evidence type="ECO:0000313" key="9">
    <source>
        <dbReference type="Proteomes" id="UP001168821"/>
    </source>
</evidence>
<sequence length="288" mass="33385">MKQFEYFQENFNAKLKTLEAANTLQLERLMHQLEALNSTNNLKLEQLVYRLKILDAKNDVEQQTEANMPRSCREVKERVYDVPTTHLIQPDFAADPIKVLCELKKRGGGWAYILNRFDGSQNFDFDLEEYKQGFGNLSSEFWLGLDNIHYLTGYEISELLVELVDWNGTSVFAHYDVFRVGSGHEGYLMTVSGYKGTAGDSLSNNNYSKFSTKTIDLDIWSLESCAQKHGASWWYKNCLKSLLTGKYLKGDVPLEQINKIMYWDTFRGAQYSLKEARMMVRPRIERND</sequence>
<dbReference type="PANTHER" id="PTHR47221:SF6">
    <property type="entry name" value="FIBRINOGEN ALPHA CHAIN"/>
    <property type="match status" value="1"/>
</dbReference>